<dbReference type="Gene3D" id="3.10.20.90">
    <property type="entry name" value="Phosphatidylinositol 3-kinase Catalytic Subunit, Chain A, domain 1"/>
    <property type="match status" value="1"/>
</dbReference>
<gene>
    <name evidence="8" type="ORF">EX30DRAFT_330243</name>
</gene>
<dbReference type="GO" id="GO:0015031">
    <property type="term" value="P:protein transport"/>
    <property type="evidence" value="ECO:0007669"/>
    <property type="project" value="UniProtKB-KW"/>
</dbReference>
<keyword evidence="6" id="KW-0653">Protein transport</keyword>
<feature type="region of interest" description="Disordered" evidence="7">
    <location>
        <begin position="1"/>
        <end position="20"/>
    </location>
</feature>
<name>A0A4S2MZH1_9PEZI</name>
<dbReference type="Proteomes" id="UP000298138">
    <property type="component" value="Unassembled WGS sequence"/>
</dbReference>
<dbReference type="InParanoid" id="A0A4S2MZH1"/>
<keyword evidence="6" id="KW-0472">Membrane</keyword>
<dbReference type="GO" id="GO:0034045">
    <property type="term" value="C:phagophore assembly site membrane"/>
    <property type="evidence" value="ECO:0007669"/>
    <property type="project" value="UniProtKB-SubCell"/>
</dbReference>
<dbReference type="GO" id="GO:0000421">
    <property type="term" value="C:autophagosome membrane"/>
    <property type="evidence" value="ECO:0007669"/>
    <property type="project" value="TreeGrafter"/>
</dbReference>
<keyword evidence="4 6" id="KW-0833">Ubl conjugation pathway</keyword>
<dbReference type="PANTHER" id="PTHR13385:SF0">
    <property type="entry name" value="UBIQUITIN-LIKE PROTEIN ATG12"/>
    <property type="match status" value="1"/>
</dbReference>
<evidence type="ECO:0000256" key="2">
    <source>
        <dbReference type="ARBA" id="ARBA00015875"/>
    </source>
</evidence>
<comment type="similarity">
    <text evidence="1 6">Belongs to the ATG12 family.</text>
</comment>
<proteinExistence type="inferred from homology"/>
<dbReference type="AlphaFoldDB" id="A0A4S2MZH1"/>
<dbReference type="GO" id="GO:0061723">
    <property type="term" value="P:glycophagy"/>
    <property type="evidence" value="ECO:0007669"/>
    <property type="project" value="TreeGrafter"/>
</dbReference>
<dbReference type="SUPFAM" id="SSF54236">
    <property type="entry name" value="Ubiquitin-like"/>
    <property type="match status" value="1"/>
</dbReference>
<evidence type="ECO:0000256" key="1">
    <source>
        <dbReference type="ARBA" id="ARBA00007778"/>
    </source>
</evidence>
<dbReference type="CDD" id="cd01612">
    <property type="entry name" value="Ubl_ATG12"/>
    <property type="match status" value="1"/>
</dbReference>
<dbReference type="OrthoDB" id="10003551at2759"/>
<dbReference type="GO" id="GO:0034274">
    <property type="term" value="C:Atg12-Atg5-Atg16 complex"/>
    <property type="evidence" value="ECO:0007669"/>
    <property type="project" value="TreeGrafter"/>
</dbReference>
<sequence length="140" mass="15026">MSSSPPTDPSTPQIPSAPSPQLPIAMSTSALLTNLSSEATRALAAVANPTPQKVTVKFRALTSAPALAKDTYKIKTTQRFENVVKFLRDQLDLGDGQGLYTYIGWSFIPALDESVQGLWECFKDGNGILVVCYSLQSAFG</sequence>
<comment type="subcellular location">
    <subcellularLocation>
        <location evidence="6">Preautophagosomal structure membrane</location>
        <topology evidence="6">Peripheral membrane protein</topology>
    </subcellularLocation>
</comment>
<evidence type="ECO:0000256" key="3">
    <source>
        <dbReference type="ARBA" id="ARBA00022499"/>
    </source>
</evidence>
<reference evidence="8 9" key="1">
    <citation type="submission" date="2019-04" db="EMBL/GenBank/DDBJ databases">
        <title>Comparative genomics and transcriptomics to analyze fruiting body development in filamentous ascomycetes.</title>
        <authorList>
            <consortium name="DOE Joint Genome Institute"/>
            <person name="Lutkenhaus R."/>
            <person name="Traeger S."/>
            <person name="Breuer J."/>
            <person name="Kuo A."/>
            <person name="Lipzen A."/>
            <person name="Pangilinan J."/>
            <person name="Dilworth D."/>
            <person name="Sandor L."/>
            <person name="Poggeler S."/>
            <person name="Barry K."/>
            <person name="Grigoriev I.V."/>
            <person name="Nowrousian M."/>
        </authorList>
    </citation>
    <scope>NUCLEOTIDE SEQUENCE [LARGE SCALE GENOMIC DNA]</scope>
    <source>
        <strain evidence="8 9">CBS 389.68</strain>
    </source>
</reference>
<protein>
    <recommendedName>
        <fullName evidence="2 6">Ubiquitin-like protein ATG12</fullName>
    </recommendedName>
</protein>
<keyword evidence="9" id="KW-1185">Reference proteome</keyword>
<comment type="subunit">
    <text evidence="6">Forms a conjugate with ATG5.</text>
</comment>
<dbReference type="Pfam" id="PF04110">
    <property type="entry name" value="APG12"/>
    <property type="match status" value="1"/>
</dbReference>
<feature type="compositionally biased region" description="Low complexity" evidence="7">
    <location>
        <begin position="1"/>
        <end position="14"/>
    </location>
</feature>
<keyword evidence="3 6" id="KW-1017">Isopeptide bond</keyword>
<dbReference type="PANTHER" id="PTHR13385">
    <property type="entry name" value="AUTOPHAGY PROTEIN 12"/>
    <property type="match status" value="1"/>
</dbReference>
<keyword evidence="6" id="KW-0813">Transport</keyword>
<evidence type="ECO:0000313" key="9">
    <source>
        <dbReference type="Proteomes" id="UP000298138"/>
    </source>
</evidence>
<dbReference type="EMBL" id="ML220116">
    <property type="protein sequence ID" value="TGZ82208.1"/>
    <property type="molecule type" value="Genomic_DNA"/>
</dbReference>
<dbReference type="GO" id="GO:0000045">
    <property type="term" value="P:autophagosome assembly"/>
    <property type="evidence" value="ECO:0007669"/>
    <property type="project" value="InterPro"/>
</dbReference>
<dbReference type="GO" id="GO:0000422">
    <property type="term" value="P:autophagy of mitochondrion"/>
    <property type="evidence" value="ECO:0007669"/>
    <property type="project" value="TreeGrafter"/>
</dbReference>
<dbReference type="GO" id="GO:0034727">
    <property type="term" value="P:piecemeal microautophagy of the nucleus"/>
    <property type="evidence" value="ECO:0007669"/>
    <property type="project" value="TreeGrafter"/>
</dbReference>
<keyword evidence="5 6" id="KW-0072">Autophagy</keyword>
<dbReference type="InterPro" id="IPR029071">
    <property type="entry name" value="Ubiquitin-like_domsf"/>
</dbReference>
<evidence type="ECO:0000256" key="7">
    <source>
        <dbReference type="SAM" id="MobiDB-lite"/>
    </source>
</evidence>
<evidence type="ECO:0000256" key="6">
    <source>
        <dbReference type="RuleBase" id="RU361201"/>
    </source>
</evidence>
<accession>A0A4S2MZH1</accession>
<evidence type="ECO:0000256" key="4">
    <source>
        <dbReference type="ARBA" id="ARBA00022786"/>
    </source>
</evidence>
<dbReference type="GO" id="GO:0019776">
    <property type="term" value="F:Atg8-family ligase activity"/>
    <property type="evidence" value="ECO:0007669"/>
    <property type="project" value="TreeGrafter"/>
</dbReference>
<comment type="function">
    <text evidence="6">Ubiquitin-like protein involved in cytoplasm to vacuole transport (Cvt), autophagy vesicles formation, mitophagy, and nucleophagy.</text>
</comment>
<evidence type="ECO:0000256" key="5">
    <source>
        <dbReference type="ARBA" id="ARBA00023006"/>
    </source>
</evidence>
<dbReference type="STRING" id="341454.A0A4S2MZH1"/>
<evidence type="ECO:0000313" key="8">
    <source>
        <dbReference type="EMBL" id="TGZ82208.1"/>
    </source>
</evidence>
<organism evidence="8 9">
    <name type="scientific">Ascodesmis nigricans</name>
    <dbReference type="NCBI Taxonomy" id="341454"/>
    <lineage>
        <taxon>Eukaryota</taxon>
        <taxon>Fungi</taxon>
        <taxon>Dikarya</taxon>
        <taxon>Ascomycota</taxon>
        <taxon>Pezizomycotina</taxon>
        <taxon>Pezizomycetes</taxon>
        <taxon>Pezizales</taxon>
        <taxon>Ascodesmidaceae</taxon>
        <taxon>Ascodesmis</taxon>
    </lineage>
</organism>
<dbReference type="GO" id="GO:0097352">
    <property type="term" value="P:autophagosome maturation"/>
    <property type="evidence" value="ECO:0007669"/>
    <property type="project" value="TreeGrafter"/>
</dbReference>
<dbReference type="InterPro" id="IPR007242">
    <property type="entry name" value="Atg12"/>
</dbReference>